<evidence type="ECO:0000256" key="1">
    <source>
        <dbReference type="SAM" id="Phobius"/>
    </source>
</evidence>
<sequence length="369" mass="43152">MILTIISMLSLSIACFYSSILVAYRGNEVYFHITKSNIELNQLTSLMKIMVEYKFIVSENFVKKTNSSLINLLTSLQDISLDVQRINQLGYFPSDLSLIDYAYHIIYTIDGHVQFFLRRYNYWGIGDEETYSNVMSLTNDTLILYEMVLQLGDKYIGAKDDYINGLSIAGLVLTLILLIFMIPLSFSITFKTLMNNEKLIEKLKRVDAKGVKETILDSHFGPQFKEYCKQNRELRYFLFLERSIQFTEYCENIYNLDHNTELFLEDPNDIPNIENEIDKWQSKKCEIIFEIKTEFLSSKGEHFLGEKQIGGKKEIQKVKLEFKSNPMNLSDNLLDEIESNISIHLYSTFKSFQSKQKQKRSFYNISIQQ</sequence>
<accession>D2VC06</accession>
<protein>
    <submittedName>
        <fullName evidence="2">Predicted protein</fullName>
    </submittedName>
</protein>
<dbReference type="VEuPathDB" id="AmoebaDB:NAEGRDRAFT_66402"/>
<dbReference type="KEGG" id="ngr:NAEGRDRAFT_66402"/>
<evidence type="ECO:0000313" key="3">
    <source>
        <dbReference type="Proteomes" id="UP000006671"/>
    </source>
</evidence>
<proteinExistence type="predicted"/>
<feature type="transmembrane region" description="Helical" evidence="1">
    <location>
        <begin position="6"/>
        <end position="24"/>
    </location>
</feature>
<feature type="transmembrane region" description="Helical" evidence="1">
    <location>
        <begin position="162"/>
        <end position="186"/>
    </location>
</feature>
<dbReference type="EMBL" id="GG738862">
    <property type="protein sequence ID" value="EFC45571.1"/>
    <property type="molecule type" value="Genomic_DNA"/>
</dbReference>
<keyword evidence="1" id="KW-0472">Membrane</keyword>
<keyword evidence="1" id="KW-0812">Transmembrane</keyword>
<organism evidence="3">
    <name type="scientific">Naegleria gruberi</name>
    <name type="common">Amoeba</name>
    <dbReference type="NCBI Taxonomy" id="5762"/>
    <lineage>
        <taxon>Eukaryota</taxon>
        <taxon>Discoba</taxon>
        <taxon>Heterolobosea</taxon>
        <taxon>Tetramitia</taxon>
        <taxon>Eutetramitia</taxon>
        <taxon>Vahlkampfiidae</taxon>
        <taxon>Naegleria</taxon>
    </lineage>
</organism>
<dbReference type="AlphaFoldDB" id="D2VC06"/>
<keyword evidence="3" id="KW-1185">Reference proteome</keyword>
<name>D2VC06_NAEGR</name>
<keyword evidence="1" id="KW-1133">Transmembrane helix</keyword>
<dbReference type="GeneID" id="8857188"/>
<reference evidence="2 3" key="1">
    <citation type="journal article" date="2010" name="Cell">
        <title>The genome of Naegleria gruberi illuminates early eukaryotic versatility.</title>
        <authorList>
            <person name="Fritz-Laylin L.K."/>
            <person name="Prochnik S.E."/>
            <person name="Ginger M.L."/>
            <person name="Dacks J.B."/>
            <person name="Carpenter M.L."/>
            <person name="Field M.C."/>
            <person name="Kuo A."/>
            <person name="Paredez A."/>
            <person name="Chapman J."/>
            <person name="Pham J."/>
            <person name="Shu S."/>
            <person name="Neupane R."/>
            <person name="Cipriano M."/>
            <person name="Mancuso J."/>
            <person name="Tu H."/>
            <person name="Salamov A."/>
            <person name="Lindquist E."/>
            <person name="Shapiro H."/>
            <person name="Lucas S."/>
            <person name="Grigoriev I.V."/>
            <person name="Cande W.Z."/>
            <person name="Fulton C."/>
            <person name="Rokhsar D.S."/>
            <person name="Dawson S.C."/>
        </authorList>
    </citation>
    <scope>NUCLEOTIDE SEQUENCE [LARGE SCALE GENOMIC DNA]</scope>
    <source>
        <strain evidence="2 3">NEG-M</strain>
    </source>
</reference>
<dbReference type="InParanoid" id="D2VC06"/>
<dbReference type="Proteomes" id="UP000006671">
    <property type="component" value="Unassembled WGS sequence"/>
</dbReference>
<dbReference type="RefSeq" id="XP_002678315.1">
    <property type="nucleotide sequence ID" value="XM_002678269.1"/>
</dbReference>
<gene>
    <name evidence="2" type="ORF">NAEGRDRAFT_66402</name>
</gene>
<evidence type="ECO:0000313" key="2">
    <source>
        <dbReference type="EMBL" id="EFC45571.1"/>
    </source>
</evidence>